<evidence type="ECO:0000313" key="1">
    <source>
        <dbReference type="EMBL" id="KAH3892182.1"/>
    </source>
</evidence>
<comment type="caution">
    <text evidence="1">The sequence shown here is derived from an EMBL/GenBank/DDBJ whole genome shotgun (WGS) entry which is preliminary data.</text>
</comment>
<reference evidence="1" key="1">
    <citation type="journal article" date="2019" name="bioRxiv">
        <title>The Genome of the Zebra Mussel, Dreissena polymorpha: A Resource for Invasive Species Research.</title>
        <authorList>
            <person name="McCartney M.A."/>
            <person name="Auch B."/>
            <person name="Kono T."/>
            <person name="Mallez S."/>
            <person name="Zhang Y."/>
            <person name="Obille A."/>
            <person name="Becker A."/>
            <person name="Abrahante J.E."/>
            <person name="Garbe J."/>
            <person name="Badalamenti J.P."/>
            <person name="Herman A."/>
            <person name="Mangelson H."/>
            <person name="Liachko I."/>
            <person name="Sullivan S."/>
            <person name="Sone E.D."/>
            <person name="Koren S."/>
            <person name="Silverstein K.A.T."/>
            <person name="Beckman K.B."/>
            <person name="Gohl D.M."/>
        </authorList>
    </citation>
    <scope>NUCLEOTIDE SEQUENCE</scope>
    <source>
        <strain evidence="1">Duluth1</strain>
        <tissue evidence="1">Whole animal</tissue>
    </source>
</reference>
<accession>A0A9D4NFD0</accession>
<keyword evidence="2" id="KW-1185">Reference proteome</keyword>
<evidence type="ECO:0000313" key="2">
    <source>
        <dbReference type="Proteomes" id="UP000828390"/>
    </source>
</evidence>
<gene>
    <name evidence="1" type="ORF">DPMN_016295</name>
</gene>
<name>A0A9D4NFD0_DREPO</name>
<reference evidence="1" key="2">
    <citation type="submission" date="2020-11" db="EMBL/GenBank/DDBJ databases">
        <authorList>
            <person name="McCartney M.A."/>
            <person name="Auch B."/>
            <person name="Kono T."/>
            <person name="Mallez S."/>
            <person name="Becker A."/>
            <person name="Gohl D.M."/>
            <person name="Silverstein K.A.T."/>
            <person name="Koren S."/>
            <person name="Bechman K.B."/>
            <person name="Herman A."/>
            <person name="Abrahante J.E."/>
            <person name="Garbe J."/>
        </authorList>
    </citation>
    <scope>NUCLEOTIDE SEQUENCE</scope>
    <source>
        <strain evidence="1">Duluth1</strain>
        <tissue evidence="1">Whole animal</tissue>
    </source>
</reference>
<organism evidence="1 2">
    <name type="scientific">Dreissena polymorpha</name>
    <name type="common">Zebra mussel</name>
    <name type="synonym">Mytilus polymorpha</name>
    <dbReference type="NCBI Taxonomy" id="45954"/>
    <lineage>
        <taxon>Eukaryota</taxon>
        <taxon>Metazoa</taxon>
        <taxon>Spiralia</taxon>
        <taxon>Lophotrochozoa</taxon>
        <taxon>Mollusca</taxon>
        <taxon>Bivalvia</taxon>
        <taxon>Autobranchia</taxon>
        <taxon>Heteroconchia</taxon>
        <taxon>Euheterodonta</taxon>
        <taxon>Imparidentia</taxon>
        <taxon>Neoheterodontei</taxon>
        <taxon>Myida</taxon>
        <taxon>Dreissenoidea</taxon>
        <taxon>Dreissenidae</taxon>
        <taxon>Dreissena</taxon>
    </lineage>
</organism>
<dbReference type="AlphaFoldDB" id="A0A9D4NFD0"/>
<proteinExistence type="predicted"/>
<sequence length="53" mass="6180">MSVLIDFLNVIDIFNCVHLKRVRNWGEPPSITRISHLAELALRVFRSLKSFRA</sequence>
<protein>
    <submittedName>
        <fullName evidence="1">Uncharacterized protein</fullName>
    </submittedName>
</protein>
<dbReference type="Proteomes" id="UP000828390">
    <property type="component" value="Unassembled WGS sequence"/>
</dbReference>
<dbReference type="EMBL" id="JAIWYP010000001">
    <property type="protein sequence ID" value="KAH3892182.1"/>
    <property type="molecule type" value="Genomic_DNA"/>
</dbReference>